<evidence type="ECO:0000313" key="1">
    <source>
        <dbReference type="EMBL" id="KAK7490597.1"/>
    </source>
</evidence>
<proteinExistence type="predicted"/>
<name>A0ABD0KU43_9CAEN</name>
<organism evidence="1 2">
    <name type="scientific">Batillaria attramentaria</name>
    <dbReference type="NCBI Taxonomy" id="370345"/>
    <lineage>
        <taxon>Eukaryota</taxon>
        <taxon>Metazoa</taxon>
        <taxon>Spiralia</taxon>
        <taxon>Lophotrochozoa</taxon>
        <taxon>Mollusca</taxon>
        <taxon>Gastropoda</taxon>
        <taxon>Caenogastropoda</taxon>
        <taxon>Sorbeoconcha</taxon>
        <taxon>Cerithioidea</taxon>
        <taxon>Batillariidae</taxon>
        <taxon>Batillaria</taxon>
    </lineage>
</organism>
<dbReference type="Proteomes" id="UP001519460">
    <property type="component" value="Unassembled WGS sequence"/>
</dbReference>
<dbReference type="AlphaFoldDB" id="A0ABD0KU43"/>
<gene>
    <name evidence="1" type="ORF">BaRGS_00018200</name>
</gene>
<sequence>MEAVLFVGRDVISYPQKSLTKWNHDFRSSFFYSKYKTEGLENETDNEDGADIYHKKDKLKMILAPHTNLLIMNHDFQSQERATAVIVHDDLEKKVSHLSTGTGALSSFLVTVANVSPISNHVHRQVRDNVRRFVTVQCTSGVYKMQLAKLHCISLLVCLRPVLSSAFPAKADLVDCFLAQRGRVARLGVNLLPPTLAPSGLRCSLYCGGEQPLDALL</sequence>
<feature type="non-terminal residue" evidence="1">
    <location>
        <position position="217"/>
    </location>
</feature>
<accession>A0ABD0KU43</accession>
<protein>
    <submittedName>
        <fullName evidence="1">Uncharacterized protein</fullName>
    </submittedName>
</protein>
<reference evidence="1 2" key="1">
    <citation type="journal article" date="2023" name="Sci. Data">
        <title>Genome assembly of the Korean intertidal mud-creeper Batillaria attramentaria.</title>
        <authorList>
            <person name="Patra A.K."/>
            <person name="Ho P.T."/>
            <person name="Jun S."/>
            <person name="Lee S.J."/>
            <person name="Kim Y."/>
            <person name="Won Y.J."/>
        </authorList>
    </citation>
    <scope>NUCLEOTIDE SEQUENCE [LARGE SCALE GENOMIC DNA]</scope>
    <source>
        <strain evidence="1">Wonlab-2016</strain>
    </source>
</reference>
<evidence type="ECO:0000313" key="2">
    <source>
        <dbReference type="Proteomes" id="UP001519460"/>
    </source>
</evidence>
<dbReference type="EMBL" id="JACVVK020000125">
    <property type="protein sequence ID" value="KAK7490597.1"/>
    <property type="molecule type" value="Genomic_DNA"/>
</dbReference>
<comment type="caution">
    <text evidence="1">The sequence shown here is derived from an EMBL/GenBank/DDBJ whole genome shotgun (WGS) entry which is preliminary data.</text>
</comment>
<keyword evidence="2" id="KW-1185">Reference proteome</keyword>